<dbReference type="Gene3D" id="2.40.170.20">
    <property type="entry name" value="TonB-dependent receptor, beta-barrel domain"/>
    <property type="match status" value="1"/>
</dbReference>
<dbReference type="GO" id="GO:0044718">
    <property type="term" value="P:siderophore transmembrane transport"/>
    <property type="evidence" value="ECO:0007669"/>
    <property type="project" value="TreeGrafter"/>
</dbReference>
<keyword evidence="2 8" id="KW-0813">Transport</keyword>
<evidence type="ECO:0000256" key="5">
    <source>
        <dbReference type="ARBA" id="ARBA00023077"/>
    </source>
</evidence>
<dbReference type="InterPro" id="IPR012910">
    <property type="entry name" value="Plug_dom"/>
</dbReference>
<comment type="caution">
    <text evidence="13">The sequence shown here is derived from an EMBL/GenBank/DDBJ whole genome shotgun (WGS) entry which is preliminary data.</text>
</comment>
<accession>A0A4V2KBZ7</accession>
<keyword evidence="4 8" id="KW-0812">Transmembrane</keyword>
<dbReference type="InterPro" id="IPR000531">
    <property type="entry name" value="Beta-barrel_TonB"/>
</dbReference>
<dbReference type="GO" id="GO:0015344">
    <property type="term" value="F:siderophore uptake transmembrane transporter activity"/>
    <property type="evidence" value="ECO:0007669"/>
    <property type="project" value="TreeGrafter"/>
</dbReference>
<keyword evidence="14" id="KW-1185">Reference proteome</keyword>
<dbReference type="Proteomes" id="UP000292639">
    <property type="component" value="Unassembled WGS sequence"/>
</dbReference>
<feature type="signal peptide" evidence="10">
    <location>
        <begin position="1"/>
        <end position="21"/>
    </location>
</feature>
<protein>
    <submittedName>
        <fullName evidence="13">TonB-dependent receptor</fullName>
    </submittedName>
</protein>
<evidence type="ECO:0000313" key="13">
    <source>
        <dbReference type="EMBL" id="TBU90355.1"/>
    </source>
</evidence>
<dbReference type="EMBL" id="QJUP01000030">
    <property type="protein sequence ID" value="TBU90355.1"/>
    <property type="molecule type" value="Genomic_DNA"/>
</dbReference>
<evidence type="ECO:0000256" key="1">
    <source>
        <dbReference type="ARBA" id="ARBA00004571"/>
    </source>
</evidence>
<organism evidence="13 14">
    <name type="scientific">Stutzerimonas kirkiae</name>
    <dbReference type="NCBI Taxonomy" id="2211392"/>
    <lineage>
        <taxon>Bacteria</taxon>
        <taxon>Pseudomonadati</taxon>
        <taxon>Pseudomonadota</taxon>
        <taxon>Gammaproteobacteria</taxon>
        <taxon>Pseudomonadales</taxon>
        <taxon>Pseudomonadaceae</taxon>
        <taxon>Stutzerimonas</taxon>
    </lineage>
</organism>
<dbReference type="InterPro" id="IPR039426">
    <property type="entry name" value="TonB-dep_rcpt-like"/>
</dbReference>
<keyword evidence="10" id="KW-0732">Signal</keyword>
<dbReference type="InterPro" id="IPR037066">
    <property type="entry name" value="Plug_dom_sf"/>
</dbReference>
<evidence type="ECO:0000256" key="9">
    <source>
        <dbReference type="RuleBase" id="RU003357"/>
    </source>
</evidence>
<sequence length="697" mass="76285">MLFRRLLTLSALGVLSPTLSAASLELDSVRVAEHALDAGAQARERLRQVPGGTNLLEGGEIQSGRTATLQDVLAYQPGVQAQSAGNEGVKLSIRGSGINRGPGGHGSGVFVLLDGLALSGPGGTPYELQEPLWIERAEVWRGANGFDRGAMALGGAIDLISPTGYTAAPLTLRYEAGSHGFRKRHVSSGGHADGADYFLALTDSDYDGYQEQSAGSSKGVMFNVGYRFNPKLDTRFYFRYRETEHETPGRLTWAQIKHDPRAANPTFLARGSYRPQPGSTWVANKTTWRFDDGGMLEGGLAYHDYPMDLHETNNRVKLEYSDASASLRYSKPHQLFGRDSQSAVAWRATVFLPHSGASEYVRIAGSYPVGTKTRNYEHNGSDSLLQFSNELELAPDLWLSSGLALIYTRREVQVTYPQEGTALSLSTWDYAPRLGLRYQMTPDLQVFGNLSRSVEAPHAWSMLWGSNDTFPGGSGAATGMIRNPVELENQTATTLEAGGRGDSALGAWALAYYYSLVRHELLTVELADGPTIYNAESNASPTIHQGIEAALDSELLRAGQGRLLLRQAYTYSNFRYRDDDLFGDNRLPGLPEHFYQGELRYQHDSGWHLALNAQLASRMAVDYANSRHAGSYKVFGARAGYQAPRQDWLGWLELRNLGGERYASSVTPGYDDKGGDAARLTPGEGFGVYAGISYSWR</sequence>
<dbReference type="Pfam" id="PF00593">
    <property type="entry name" value="TonB_dep_Rec_b-barrel"/>
    <property type="match status" value="1"/>
</dbReference>
<evidence type="ECO:0000313" key="14">
    <source>
        <dbReference type="Proteomes" id="UP000292639"/>
    </source>
</evidence>
<dbReference type="Pfam" id="PF07715">
    <property type="entry name" value="Plug"/>
    <property type="match status" value="1"/>
</dbReference>
<dbReference type="AlphaFoldDB" id="A0A4V2KBZ7"/>
<proteinExistence type="inferred from homology"/>
<evidence type="ECO:0000259" key="12">
    <source>
        <dbReference type="Pfam" id="PF07715"/>
    </source>
</evidence>
<evidence type="ECO:0000256" key="6">
    <source>
        <dbReference type="ARBA" id="ARBA00023136"/>
    </source>
</evidence>
<evidence type="ECO:0000256" key="7">
    <source>
        <dbReference type="ARBA" id="ARBA00023237"/>
    </source>
</evidence>
<feature type="domain" description="TonB-dependent receptor plug" evidence="12">
    <location>
        <begin position="46"/>
        <end position="156"/>
    </location>
</feature>
<name>A0A4V2KBZ7_9GAMM</name>
<comment type="subcellular location">
    <subcellularLocation>
        <location evidence="1 8">Cell outer membrane</location>
        <topology evidence="1 8">Multi-pass membrane protein</topology>
    </subcellularLocation>
</comment>
<dbReference type="PANTHER" id="PTHR30069">
    <property type="entry name" value="TONB-DEPENDENT OUTER MEMBRANE RECEPTOR"/>
    <property type="match status" value="1"/>
</dbReference>
<feature type="chain" id="PRO_5020655643" evidence="10">
    <location>
        <begin position="22"/>
        <end position="697"/>
    </location>
</feature>
<comment type="similarity">
    <text evidence="8 9">Belongs to the TonB-dependent receptor family.</text>
</comment>
<feature type="domain" description="TonB-dependent receptor-like beta-barrel" evidence="11">
    <location>
        <begin position="208"/>
        <end position="648"/>
    </location>
</feature>
<dbReference type="SUPFAM" id="SSF56935">
    <property type="entry name" value="Porins"/>
    <property type="match status" value="1"/>
</dbReference>
<dbReference type="RefSeq" id="WP_131185812.1">
    <property type="nucleotide sequence ID" value="NZ_QJUO01000036.1"/>
</dbReference>
<dbReference type="Gene3D" id="2.170.130.10">
    <property type="entry name" value="TonB-dependent receptor, plug domain"/>
    <property type="match status" value="1"/>
</dbReference>
<evidence type="ECO:0000256" key="2">
    <source>
        <dbReference type="ARBA" id="ARBA00022448"/>
    </source>
</evidence>
<evidence type="ECO:0000256" key="10">
    <source>
        <dbReference type="SAM" id="SignalP"/>
    </source>
</evidence>
<dbReference type="PANTHER" id="PTHR30069:SF39">
    <property type="entry name" value="BLL6183 PROTEIN"/>
    <property type="match status" value="1"/>
</dbReference>
<keyword evidence="5 9" id="KW-0798">TonB box</keyword>
<keyword evidence="6 8" id="KW-0472">Membrane</keyword>
<evidence type="ECO:0000256" key="3">
    <source>
        <dbReference type="ARBA" id="ARBA00022452"/>
    </source>
</evidence>
<evidence type="ECO:0000256" key="4">
    <source>
        <dbReference type="ARBA" id="ARBA00022692"/>
    </source>
</evidence>
<reference evidence="13 14" key="1">
    <citation type="submission" date="2018-06" db="EMBL/GenBank/DDBJ databases">
        <title>Three novel Pseudomonas species isolated from symptomatic oak.</title>
        <authorList>
            <person name="Bueno-Gonzalez V."/>
            <person name="Brady C."/>
        </authorList>
    </citation>
    <scope>NUCLEOTIDE SEQUENCE [LARGE SCALE GENOMIC DNA]</scope>
    <source>
        <strain evidence="13 14">P17C</strain>
    </source>
</reference>
<dbReference type="GO" id="GO:0009279">
    <property type="term" value="C:cell outer membrane"/>
    <property type="evidence" value="ECO:0007669"/>
    <property type="project" value="UniProtKB-SubCell"/>
</dbReference>
<keyword evidence="13" id="KW-0675">Receptor</keyword>
<evidence type="ECO:0000256" key="8">
    <source>
        <dbReference type="PROSITE-ProRule" id="PRU01360"/>
    </source>
</evidence>
<dbReference type="InterPro" id="IPR036942">
    <property type="entry name" value="Beta-barrel_TonB_sf"/>
</dbReference>
<gene>
    <name evidence="13" type="ORF">DNJ96_16905</name>
</gene>
<dbReference type="PROSITE" id="PS52016">
    <property type="entry name" value="TONB_DEPENDENT_REC_3"/>
    <property type="match status" value="1"/>
</dbReference>
<keyword evidence="7 8" id="KW-0998">Cell outer membrane</keyword>
<keyword evidence="3 8" id="KW-1134">Transmembrane beta strand</keyword>
<evidence type="ECO:0000259" key="11">
    <source>
        <dbReference type="Pfam" id="PF00593"/>
    </source>
</evidence>